<dbReference type="RefSeq" id="XP_003323353.2">
    <property type="nucleotide sequence ID" value="XM_003323305.2"/>
</dbReference>
<evidence type="ECO:0000256" key="8">
    <source>
        <dbReference type="SAM" id="MobiDB-lite"/>
    </source>
</evidence>
<feature type="compositionally biased region" description="Low complexity" evidence="8">
    <location>
        <begin position="150"/>
        <end position="159"/>
    </location>
</feature>
<dbReference type="GO" id="GO:0007018">
    <property type="term" value="P:microtubule-based movement"/>
    <property type="evidence" value="ECO:0007669"/>
    <property type="project" value="InterPro"/>
</dbReference>
<keyword evidence="2" id="KW-0963">Cytoplasm</keyword>
<evidence type="ECO:0000256" key="7">
    <source>
        <dbReference type="SAM" id="Coils"/>
    </source>
</evidence>
<dbReference type="InterPro" id="IPR001752">
    <property type="entry name" value="Kinesin_motor_dom"/>
</dbReference>
<feature type="region of interest" description="Disordered" evidence="8">
    <location>
        <begin position="967"/>
        <end position="990"/>
    </location>
</feature>
<feature type="compositionally biased region" description="Basic and acidic residues" evidence="8">
    <location>
        <begin position="609"/>
        <end position="644"/>
    </location>
</feature>
<evidence type="ECO:0000313" key="11">
    <source>
        <dbReference type="Proteomes" id="UP000008783"/>
    </source>
</evidence>
<dbReference type="VEuPathDB" id="FungiDB:PGTG_04890"/>
<evidence type="ECO:0000313" key="10">
    <source>
        <dbReference type="EMBL" id="EFP78934.2"/>
    </source>
</evidence>
<evidence type="ECO:0000259" key="9">
    <source>
        <dbReference type="PROSITE" id="PS50067"/>
    </source>
</evidence>
<comment type="caution">
    <text evidence="6">Lacks conserved residue(s) required for the propagation of feature annotation.</text>
</comment>
<feature type="region of interest" description="Disordered" evidence="8">
    <location>
        <begin position="150"/>
        <end position="177"/>
    </location>
</feature>
<feature type="compositionally biased region" description="Pro residues" evidence="8">
    <location>
        <begin position="1665"/>
        <end position="1683"/>
    </location>
</feature>
<dbReference type="Pfam" id="PF00225">
    <property type="entry name" value="Kinesin"/>
    <property type="match status" value="1"/>
</dbReference>
<feature type="domain" description="Kinesin motor" evidence="9">
    <location>
        <begin position="1"/>
        <end position="291"/>
    </location>
</feature>
<accession>E3K377</accession>
<dbReference type="GO" id="GO:0051231">
    <property type="term" value="P:spindle elongation"/>
    <property type="evidence" value="ECO:0000318"/>
    <property type="project" value="GO_Central"/>
</dbReference>
<feature type="compositionally biased region" description="Basic and acidic residues" evidence="8">
    <location>
        <begin position="1530"/>
        <end position="1542"/>
    </location>
</feature>
<evidence type="ECO:0000256" key="6">
    <source>
        <dbReference type="PROSITE-ProRule" id="PRU00283"/>
    </source>
</evidence>
<dbReference type="eggNOG" id="KOG0244">
    <property type="taxonomic scope" value="Eukaryota"/>
</dbReference>
<feature type="compositionally biased region" description="Basic residues" evidence="8">
    <location>
        <begin position="1881"/>
        <end position="1890"/>
    </location>
</feature>
<feature type="compositionally biased region" description="Polar residues" evidence="8">
    <location>
        <begin position="1706"/>
        <end position="1742"/>
    </location>
</feature>
<dbReference type="InterPro" id="IPR027640">
    <property type="entry name" value="Kinesin-like_fam"/>
</dbReference>
<feature type="coiled-coil region" evidence="7">
    <location>
        <begin position="1071"/>
        <end position="1393"/>
    </location>
</feature>
<dbReference type="OrthoDB" id="2504331at2759"/>
<dbReference type="Gene3D" id="3.40.850.10">
    <property type="entry name" value="Kinesin motor domain"/>
    <property type="match status" value="1"/>
</dbReference>
<evidence type="ECO:0000256" key="2">
    <source>
        <dbReference type="ARBA" id="ARBA00022490"/>
    </source>
</evidence>
<keyword evidence="5 7" id="KW-0175">Coiled coil</keyword>
<gene>
    <name evidence="10" type="ORF">PGTG_04890</name>
</gene>
<feature type="region of interest" description="Disordered" evidence="8">
    <location>
        <begin position="743"/>
        <end position="932"/>
    </location>
</feature>
<dbReference type="STRING" id="418459.E3K377"/>
<dbReference type="PROSITE" id="PS00411">
    <property type="entry name" value="KINESIN_MOTOR_1"/>
    <property type="match status" value="1"/>
</dbReference>
<evidence type="ECO:0000256" key="4">
    <source>
        <dbReference type="ARBA" id="ARBA00022840"/>
    </source>
</evidence>
<dbReference type="GO" id="GO:0007052">
    <property type="term" value="P:mitotic spindle organization"/>
    <property type="evidence" value="ECO:0000318"/>
    <property type="project" value="GO_Central"/>
</dbReference>
<sequence length="1890" mass="210774">MGTDRFTDELGSEDSSVDPADQVLNSDRTGIIPRAVHSIFNKIQQQTTKSNQINVKTSYVEIYNEDLIDLIACSTAPANTLPQVTIREDKDGNIIWSGLKEVKVTRASEALSLLEQGSQVRQTNSTEMNAQSSRSHAIFSLNLTQSKLSAASSTSSSNKRASKILSPTSSNGRDFGDEGEWSTISSKFHFVDLAGSERLKRTAAVAERVKEGISINAGLHALGNVISALGDPSKSKTVTHIPYRDSKLTRLLQDSLGGNAQTLMVACISPSEHNLGETLNTLKYANRARNIKNRAEVNAQEVGWEDVEYLQSTIIKLRKELACLKNSGSPVDFANASRTLSAINEEDSAQDELSPKYLDLKGYFTELQAKYAKTLSDLAQAQNSIKLASRNSSQPQAISQSAFDDMIQPIVEEYEKSITALESQLALTKAALVHSEHSMKELELQLSNEQALNENQASYVAELKARLNRLSERESENESYIKDLELKLKTLSDSEESANGTVVELKKELAKIKEHDAESEAYIKDLEAKLSKSDSDDLTKQITSLEASLADRDERYDALLSKYESLNSQLTGTNADLWRQQQRLTEQLSERESKLQKLEVALTQLENEKNEIESERQKLEATTEETSRTNDELSGRLKALESSKKRSPSVATDQGDARSVRSTHLSAGPHNFTPPATPAATSELPAGSVGDQADRDLMAEFHELQERYETTATELDQVRAKYNNSVKELEDLTGQLEDSRIVQSSSWMPRRSINSTTNHLRNSGSNFGSPSPSPILQSPSWTAQSSTPFSNHGVLPVRGFGSTVATGRSSKYAESKGIRAKESDSLEELADSGSHEPSEVFPSDSLMSRDPSSHRTITINTSQRQSHRVSLNSGSLMPHGRSLSLSHDSSGLQTSNRGSIIRASSDSRSESTSRLPNLGDQSSPHNGERSYESLQKEVIKLQEVLKDREDEIRGLETSIREIRRQSDSITSPLASASTDEVDGETRKLTQPIQKTEPSLQPLNTDLKHDATDVSNVSRENSIDQDSLAHPDKVLAAIQSQILLNDGDESVVKDSQNIKLLDNLMRSMAQKESAHLELIENLKDKLQSTKRQHDELVKLSRDQVVNMSSEIEALRQRLSNPSTPDPEMSKRLSKLEELLKLKEQDSESLKADSKRQLLDLEAKLLEAKQSEIKALKAEHDSVVEQLKLEQRENLNRLIASSEEKLMAKQDELRQLEDRWQSQSKAELKEQADKIRAEFEEERKQLMESQSRAQEEALQVQSSRFDTETHQLLEQHAQAFQTLQDELNQNTKRAESKLQATIEELKESHSSEVIRLTTTLSSRANQGNNTMEKLIRDHHDELDELRSSMTNRLEEERTKLEAEKSDLISKHAEQIKSMESRHEDQINDLKAEHEEILVASLTELDLRRTRKFESNLSALQEKHLAEIDEIKLDHQKQIEAITTNPETSGGPKSGTPDGDSTITYRSELAKIKSSYEEKIEMLKLQHQTDLNALEEKFLMSSLSADLREERQANQRKIDLLTDELDYLKEEVQKHKGAENQDSNRETAQSEAEVELQEALDALSTLDKALLESQAEREELLKQLEEMKRFNSGDQETMAKELANLQVEFERVKQERDELVQSKELNMEHQPSGRPSNDGSIGRSGLGMGSDSPSLPGLPTRTHLLPSGKPPPPTPPPNIPPPPPPTSSSSSATGPNNPNLPGLNGTTPSSNSTIRKPARTSNSSSQLSHTNNSFSGRESPSTSVATSCLVDSATVDPRMVKKIEEQENAIAKLSKQLSQCEMDLKGNIDLVTNLESALNETERNLRKSRLQMNELAKERDKISTQNESLRKELAAATAEVEHVRNNVQVEKAQFENQLGEERRAKENAKKQLEARMEEMQASRMTRKSKFNCF</sequence>
<feature type="region of interest" description="Disordered" evidence="8">
    <location>
        <begin position="1612"/>
        <end position="1742"/>
    </location>
</feature>
<dbReference type="PANTHER" id="PTHR47969:SF15">
    <property type="entry name" value="CHROMOSOME-ASSOCIATED KINESIN KIF4A-RELATED"/>
    <property type="match status" value="1"/>
</dbReference>
<dbReference type="PANTHER" id="PTHR47969">
    <property type="entry name" value="CHROMOSOME-ASSOCIATED KINESIN KIF4A-RELATED"/>
    <property type="match status" value="1"/>
</dbReference>
<keyword evidence="4" id="KW-0067">ATP-binding</keyword>
<feature type="region of interest" description="Disordered" evidence="8">
    <location>
        <begin position="1439"/>
        <end position="1460"/>
    </location>
</feature>
<feature type="coiled-coil region" evidence="7">
    <location>
        <begin position="411"/>
        <end position="473"/>
    </location>
</feature>
<feature type="region of interest" description="Disordered" evidence="8">
    <location>
        <begin position="609"/>
        <end position="690"/>
    </location>
</feature>
<dbReference type="InterPro" id="IPR027417">
    <property type="entry name" value="P-loop_NTPase"/>
</dbReference>
<dbReference type="GO" id="GO:0005524">
    <property type="term" value="F:ATP binding"/>
    <property type="evidence" value="ECO:0007669"/>
    <property type="project" value="UniProtKB-KW"/>
</dbReference>
<feature type="region of interest" description="Disordered" evidence="8">
    <location>
        <begin position="1"/>
        <end position="24"/>
    </location>
</feature>
<evidence type="ECO:0000256" key="5">
    <source>
        <dbReference type="ARBA" id="ARBA00023054"/>
    </source>
</evidence>
<feature type="compositionally biased region" description="Basic and acidic residues" evidence="8">
    <location>
        <begin position="1856"/>
        <end position="1877"/>
    </location>
</feature>
<feature type="compositionally biased region" description="Low complexity" evidence="8">
    <location>
        <begin position="762"/>
        <end position="780"/>
    </location>
</feature>
<feature type="compositionally biased region" description="Polar residues" evidence="8">
    <location>
        <begin position="854"/>
        <end position="875"/>
    </location>
</feature>
<dbReference type="Proteomes" id="UP000008783">
    <property type="component" value="Unassembled WGS sequence"/>
</dbReference>
<feature type="compositionally biased region" description="Low complexity" evidence="8">
    <location>
        <begin position="1684"/>
        <end position="1705"/>
    </location>
</feature>
<protein>
    <recommendedName>
        <fullName evidence="9">Kinesin motor domain-containing protein</fullName>
    </recommendedName>
</protein>
<feature type="compositionally biased region" description="Polar residues" evidence="8">
    <location>
        <begin position="743"/>
        <end position="761"/>
    </location>
</feature>
<feature type="region of interest" description="Disordered" evidence="8">
    <location>
        <begin position="1855"/>
        <end position="1890"/>
    </location>
</feature>
<organism evidence="10 11">
    <name type="scientific">Puccinia graminis f. sp. tritici (strain CRL 75-36-700-3 / race SCCL)</name>
    <name type="common">Black stem rust fungus</name>
    <dbReference type="NCBI Taxonomy" id="418459"/>
    <lineage>
        <taxon>Eukaryota</taxon>
        <taxon>Fungi</taxon>
        <taxon>Dikarya</taxon>
        <taxon>Basidiomycota</taxon>
        <taxon>Pucciniomycotina</taxon>
        <taxon>Pucciniomycetes</taxon>
        <taxon>Pucciniales</taxon>
        <taxon>Pucciniaceae</taxon>
        <taxon>Puccinia</taxon>
    </lineage>
</organism>
<feature type="coiled-coil region" evidence="7">
    <location>
        <begin position="701"/>
        <end position="735"/>
    </location>
</feature>
<dbReference type="GO" id="GO:0005875">
    <property type="term" value="C:microtubule associated complex"/>
    <property type="evidence" value="ECO:0000318"/>
    <property type="project" value="GO_Central"/>
</dbReference>
<feature type="compositionally biased region" description="Polar residues" evidence="8">
    <location>
        <begin position="781"/>
        <end position="790"/>
    </location>
</feature>
<dbReference type="SUPFAM" id="SSF52540">
    <property type="entry name" value="P-loop containing nucleoside triphosphate hydrolases"/>
    <property type="match status" value="1"/>
</dbReference>
<evidence type="ECO:0000256" key="3">
    <source>
        <dbReference type="ARBA" id="ARBA00022741"/>
    </source>
</evidence>
<dbReference type="InterPro" id="IPR019821">
    <property type="entry name" value="Kinesin_motor_CS"/>
</dbReference>
<dbReference type="PRINTS" id="PR00380">
    <property type="entry name" value="KINESINHEAVY"/>
</dbReference>
<dbReference type="KEGG" id="pgr:PGTG_04890"/>
<reference key="1">
    <citation type="submission" date="2007-01" db="EMBL/GenBank/DDBJ databases">
        <title>The Genome Sequence of Puccinia graminis f. sp. tritici Strain CRL 75-36-700-3.</title>
        <authorList>
            <consortium name="The Broad Institute Genome Sequencing Platform"/>
            <person name="Birren B."/>
            <person name="Lander E."/>
            <person name="Galagan J."/>
            <person name="Nusbaum C."/>
            <person name="Devon K."/>
            <person name="Cuomo C."/>
            <person name="Jaffe D."/>
            <person name="Butler J."/>
            <person name="Alvarez P."/>
            <person name="Gnerre S."/>
            <person name="Grabherr M."/>
            <person name="Mauceli E."/>
            <person name="Brockman W."/>
            <person name="Young S."/>
            <person name="LaButti K."/>
            <person name="Sykes S."/>
            <person name="DeCaprio D."/>
            <person name="Crawford M."/>
            <person name="Koehrsen M."/>
            <person name="Engels R."/>
            <person name="Montgomery P."/>
            <person name="Pearson M."/>
            <person name="Howarth C."/>
            <person name="Larson L."/>
            <person name="White J."/>
            <person name="Zeng Q."/>
            <person name="Kodira C."/>
            <person name="Yandava C."/>
            <person name="Alvarado L."/>
            <person name="O'Leary S."/>
            <person name="Szabo L."/>
            <person name="Dean R."/>
            <person name="Schein J."/>
        </authorList>
    </citation>
    <scope>NUCLEOTIDE SEQUENCE</scope>
    <source>
        <strain>CRL 75-36-700-3</strain>
    </source>
</reference>
<feature type="compositionally biased region" description="Basic and acidic residues" evidence="8">
    <location>
        <begin position="1612"/>
        <end position="1624"/>
    </location>
</feature>
<feature type="compositionally biased region" description="Polar residues" evidence="8">
    <location>
        <begin position="967"/>
        <end position="978"/>
    </location>
</feature>
<dbReference type="GeneID" id="10537122"/>
<keyword evidence="3" id="KW-0547">Nucleotide-binding</keyword>
<feature type="compositionally biased region" description="Basic and acidic residues" evidence="8">
    <location>
        <begin position="811"/>
        <end position="824"/>
    </location>
</feature>
<dbReference type="EMBL" id="DS178271">
    <property type="protein sequence ID" value="EFP78934.2"/>
    <property type="molecule type" value="Genomic_DNA"/>
</dbReference>
<proteinExistence type="inferred from homology"/>
<dbReference type="InParanoid" id="E3K377"/>
<dbReference type="GO" id="GO:0003777">
    <property type="term" value="F:microtubule motor activity"/>
    <property type="evidence" value="ECO:0000318"/>
    <property type="project" value="GO_Central"/>
</dbReference>
<feature type="region of interest" description="Disordered" evidence="8">
    <location>
        <begin position="1530"/>
        <end position="1552"/>
    </location>
</feature>
<name>E3K377_PUCGT</name>
<keyword evidence="11" id="KW-1185">Reference proteome</keyword>
<dbReference type="InterPro" id="IPR036961">
    <property type="entry name" value="Kinesin_motor_dom_sf"/>
</dbReference>
<dbReference type="PROSITE" id="PS50067">
    <property type="entry name" value="KINESIN_MOTOR_2"/>
    <property type="match status" value="1"/>
</dbReference>
<dbReference type="SMART" id="SM00129">
    <property type="entry name" value="KISc"/>
    <property type="match status" value="1"/>
</dbReference>
<dbReference type="GO" id="GO:0005737">
    <property type="term" value="C:cytoplasm"/>
    <property type="evidence" value="ECO:0007669"/>
    <property type="project" value="UniProtKB-SubCell"/>
</dbReference>
<comment type="subcellular location">
    <subcellularLocation>
        <location evidence="1">Cytoplasm</location>
    </subcellularLocation>
</comment>
<feature type="compositionally biased region" description="Polar residues" evidence="8">
    <location>
        <begin position="883"/>
        <end position="896"/>
    </location>
</feature>
<evidence type="ECO:0000256" key="1">
    <source>
        <dbReference type="ARBA" id="ARBA00004496"/>
    </source>
</evidence>
<dbReference type="GO" id="GO:0008017">
    <property type="term" value="F:microtubule binding"/>
    <property type="evidence" value="ECO:0007669"/>
    <property type="project" value="InterPro"/>
</dbReference>
<comment type="similarity">
    <text evidence="6">Belongs to the TRAFAC class myosin-kinesin ATPase superfamily. Kinesin family.</text>
</comment>
<dbReference type="HOGENOM" id="CLU_001982_0_0_1"/>
<reference evidence="11" key="2">
    <citation type="journal article" date="2011" name="Proc. Natl. Acad. Sci. U.S.A.">
        <title>Obligate biotrophy features unraveled by the genomic analysis of rust fungi.</title>
        <authorList>
            <person name="Duplessis S."/>
            <person name="Cuomo C.A."/>
            <person name="Lin Y.-C."/>
            <person name="Aerts A."/>
            <person name="Tisserant E."/>
            <person name="Veneault-Fourrey C."/>
            <person name="Joly D.L."/>
            <person name="Hacquard S."/>
            <person name="Amselem J."/>
            <person name="Cantarel B.L."/>
            <person name="Chiu R."/>
            <person name="Coutinho P.M."/>
            <person name="Feau N."/>
            <person name="Field M."/>
            <person name="Frey P."/>
            <person name="Gelhaye E."/>
            <person name="Goldberg J."/>
            <person name="Grabherr M.G."/>
            <person name="Kodira C.D."/>
            <person name="Kohler A."/>
            <person name="Kuees U."/>
            <person name="Lindquist E.A."/>
            <person name="Lucas S.M."/>
            <person name="Mago R."/>
            <person name="Mauceli E."/>
            <person name="Morin E."/>
            <person name="Murat C."/>
            <person name="Pangilinan J.L."/>
            <person name="Park R."/>
            <person name="Pearson M."/>
            <person name="Quesneville H."/>
            <person name="Rouhier N."/>
            <person name="Sakthikumar S."/>
            <person name="Salamov A.A."/>
            <person name="Schmutz J."/>
            <person name="Selles B."/>
            <person name="Shapiro H."/>
            <person name="Tanguay P."/>
            <person name="Tuskan G.A."/>
            <person name="Henrissat B."/>
            <person name="Van de Peer Y."/>
            <person name="Rouze P."/>
            <person name="Ellis J.G."/>
            <person name="Dodds P.N."/>
            <person name="Schein J.E."/>
            <person name="Zhong S."/>
            <person name="Hamelin R.C."/>
            <person name="Grigoriev I.V."/>
            <person name="Szabo L.J."/>
            <person name="Martin F."/>
        </authorList>
    </citation>
    <scope>NUCLEOTIDE SEQUENCE [LARGE SCALE GENOMIC DNA]</scope>
    <source>
        <strain evidence="11">CRL 75-36-700-3 / race SCCL</strain>
    </source>
</reference>